<protein>
    <submittedName>
        <fullName evidence="2">Uncharacterized protein</fullName>
    </submittedName>
</protein>
<dbReference type="RefSeq" id="WP_006036359.1">
    <property type="nucleotide sequence ID" value="NZ_AEDD01000001.1"/>
</dbReference>
<keyword evidence="1" id="KW-0812">Transmembrane</keyword>
<evidence type="ECO:0000313" key="2">
    <source>
        <dbReference type="EMBL" id="EFM12831.1"/>
    </source>
</evidence>
<evidence type="ECO:0000313" key="3">
    <source>
        <dbReference type="Proteomes" id="UP000005387"/>
    </source>
</evidence>
<keyword evidence="3" id="KW-1185">Reference proteome</keyword>
<accession>E0I3G7</accession>
<dbReference type="eggNOG" id="ENOG5031D6I">
    <property type="taxonomic scope" value="Bacteria"/>
</dbReference>
<feature type="transmembrane region" description="Helical" evidence="1">
    <location>
        <begin position="7"/>
        <end position="27"/>
    </location>
</feature>
<dbReference type="EMBL" id="AEDD01000001">
    <property type="protein sequence ID" value="EFM12831.1"/>
    <property type="molecule type" value="Genomic_DNA"/>
</dbReference>
<dbReference type="OrthoDB" id="2581386at2"/>
<dbReference type="PROSITE" id="PS51257">
    <property type="entry name" value="PROKAR_LIPOPROTEIN"/>
    <property type="match status" value="1"/>
</dbReference>
<name>E0I3G7_9BACL</name>
<gene>
    <name evidence="2" type="ORF">PaecuDRAFT_0342</name>
</gene>
<dbReference type="AlphaFoldDB" id="E0I3G7"/>
<dbReference type="STRING" id="717606.PaecuDRAFT_0342"/>
<organism evidence="2 3">
    <name type="scientific">Paenibacillus curdlanolyticus YK9</name>
    <dbReference type="NCBI Taxonomy" id="717606"/>
    <lineage>
        <taxon>Bacteria</taxon>
        <taxon>Bacillati</taxon>
        <taxon>Bacillota</taxon>
        <taxon>Bacilli</taxon>
        <taxon>Bacillales</taxon>
        <taxon>Paenibacillaceae</taxon>
        <taxon>Paenibacillus</taxon>
    </lineage>
</organism>
<evidence type="ECO:0000256" key="1">
    <source>
        <dbReference type="SAM" id="Phobius"/>
    </source>
</evidence>
<sequence length="430" mass="47724">MAIVKKYGLSLLLAGMIIACIGTYYGVGWDNSKRPSFKLVNIEGDAGAVSELSVVSNYNYLDEGTAEQSEQTGVSYSYNRYVRDQVTITPNGSTYGIKQPYITRRLLVSPYEGEEWKLFKAKYAAFARGKLNAGNFYADEHSVAYVALRVPMLHGAWKLDVFTGQPDTNHTDTFTVELPTSPDTTGWDVSDVQRTSNGQIAVMLGRTKKTAQTEYTREFVTLRIDASKRSIVSEQTITAEWAGNMTSNIQLINRLVNSPRKQPYYLFVYNENVMKETSADNQSPKHVIQHYYVYEVESGHLEPFPFTNETCSFANTVGSHMSCVKASNSVLTYQSFDLANGMKLDRSLKIDGSEWGAVVVYLSDENEKLLSVVYRTGQSGSQAVKNGVALIDRATGKVVYRGEVEASGNAAKQQEALQKLQIHQGINLAS</sequence>
<proteinExistence type="predicted"/>
<dbReference type="Proteomes" id="UP000005387">
    <property type="component" value="Unassembled WGS sequence"/>
</dbReference>
<reference evidence="2 3" key="1">
    <citation type="submission" date="2010-07" db="EMBL/GenBank/DDBJ databases">
        <title>The draft genome of Paenibacillus curdlanolyticus YK9.</title>
        <authorList>
            <consortium name="US DOE Joint Genome Institute (JGI-PGF)"/>
            <person name="Lucas S."/>
            <person name="Copeland A."/>
            <person name="Lapidus A."/>
            <person name="Cheng J.-F."/>
            <person name="Bruce D."/>
            <person name="Goodwin L."/>
            <person name="Pitluck S."/>
            <person name="Land M.L."/>
            <person name="Hauser L."/>
            <person name="Chang Y.-J."/>
            <person name="Jeffries C."/>
            <person name="Anderson I.J."/>
            <person name="Johnson E."/>
            <person name="Loganathan U."/>
            <person name="Mulhopadhyay B."/>
            <person name="Kyrpides N."/>
            <person name="Woyke T.J."/>
        </authorList>
    </citation>
    <scope>NUCLEOTIDE SEQUENCE [LARGE SCALE GENOMIC DNA]</scope>
    <source>
        <strain evidence="2 3">YK9</strain>
    </source>
</reference>
<keyword evidence="1" id="KW-0472">Membrane</keyword>
<keyword evidence="1" id="KW-1133">Transmembrane helix</keyword>